<sequence>MTQQPDPSELDIEALIESKAWFELICAEARLTKTEFTFPDVLRASRYILKGKKDHFDSFNGEAAKDDEGVRLVSKKLGLKINCMKEIRRWLAVSDEDFSEIYAKLKTKSFPWDKDFWKPFICRYEYSPVQVMELFHKYAENTPKAQSQWKQYLKCCYIEIVPFFKMYGMIFEDEQHILDELTAFEPLDDFNIKEKLLQFNKDKRYIFDNARTRTKGDKVQMFDEIKKKFLAWLKKDSAKNEEAAPRKTSKKSGAHVIKNQKCVLCCEKLKGNAVKVTHANLVRTGRHEIAALVEHTIWSLTNEECDCFNSNPDKDSYLDENYASKPFKVEKLPADGSDIITAELSAETVAELEAKLRADLTAKLGGEIRADLTDKLEDEIRADLTAKLEDEIRADLTAKLEDEIRADLTAKLESEITTSIKKAVKEYKAEKKATKADKKRKREVESVKNTSDEVMATKLADGFTDFETTAKRVRADKESNEEAVELAVKEERR</sequence>
<dbReference type="AlphaFoldDB" id="A0A914PRH1"/>
<dbReference type="Proteomes" id="UP000887578">
    <property type="component" value="Unplaced"/>
</dbReference>
<name>A0A914PRH1_9BILA</name>
<reference evidence="3" key="1">
    <citation type="submission" date="2022-11" db="UniProtKB">
        <authorList>
            <consortium name="WormBaseParasite"/>
        </authorList>
    </citation>
    <scope>IDENTIFICATION</scope>
</reference>
<dbReference type="SUPFAM" id="SSF158791">
    <property type="entry name" value="MgtE N-terminal domain-like"/>
    <property type="match status" value="1"/>
</dbReference>
<evidence type="ECO:0000313" key="3">
    <source>
        <dbReference type="WBParaSite" id="PDA_v2.g21203.t1"/>
    </source>
</evidence>
<protein>
    <submittedName>
        <fullName evidence="3">Uncharacterized protein</fullName>
    </submittedName>
</protein>
<evidence type="ECO:0000256" key="1">
    <source>
        <dbReference type="SAM" id="MobiDB-lite"/>
    </source>
</evidence>
<evidence type="ECO:0000313" key="2">
    <source>
        <dbReference type="Proteomes" id="UP000887578"/>
    </source>
</evidence>
<accession>A0A914PRH1</accession>
<keyword evidence="2" id="KW-1185">Reference proteome</keyword>
<feature type="region of interest" description="Disordered" evidence="1">
    <location>
        <begin position="473"/>
        <end position="493"/>
    </location>
</feature>
<organism evidence="2 3">
    <name type="scientific">Panagrolaimus davidi</name>
    <dbReference type="NCBI Taxonomy" id="227884"/>
    <lineage>
        <taxon>Eukaryota</taxon>
        <taxon>Metazoa</taxon>
        <taxon>Ecdysozoa</taxon>
        <taxon>Nematoda</taxon>
        <taxon>Chromadorea</taxon>
        <taxon>Rhabditida</taxon>
        <taxon>Tylenchina</taxon>
        <taxon>Panagrolaimomorpha</taxon>
        <taxon>Panagrolaimoidea</taxon>
        <taxon>Panagrolaimidae</taxon>
        <taxon>Panagrolaimus</taxon>
    </lineage>
</organism>
<dbReference type="WBParaSite" id="PDA_v2.g21203.t1">
    <property type="protein sequence ID" value="PDA_v2.g21203.t1"/>
    <property type="gene ID" value="PDA_v2.g21203"/>
</dbReference>
<proteinExistence type="predicted"/>